<feature type="transmembrane region" description="Helical" evidence="5">
    <location>
        <begin position="181"/>
        <end position="205"/>
    </location>
</feature>
<organism evidence="7 8">
    <name type="scientific">Rhodopseudomonas palustris</name>
    <dbReference type="NCBI Taxonomy" id="1076"/>
    <lineage>
        <taxon>Bacteria</taxon>
        <taxon>Pseudomonadati</taxon>
        <taxon>Pseudomonadota</taxon>
        <taxon>Alphaproteobacteria</taxon>
        <taxon>Hyphomicrobiales</taxon>
        <taxon>Nitrobacteraceae</taxon>
        <taxon>Rhodopseudomonas</taxon>
    </lineage>
</organism>
<keyword evidence="2 5" id="KW-0812">Transmembrane</keyword>
<feature type="transmembrane region" description="Helical" evidence="5">
    <location>
        <begin position="40"/>
        <end position="60"/>
    </location>
</feature>
<feature type="transmembrane region" description="Helical" evidence="5">
    <location>
        <begin position="278"/>
        <end position="298"/>
    </location>
</feature>
<evidence type="ECO:0000256" key="4">
    <source>
        <dbReference type="ARBA" id="ARBA00023136"/>
    </source>
</evidence>
<feature type="transmembrane region" description="Helical" evidence="5">
    <location>
        <begin position="12"/>
        <end position="34"/>
    </location>
</feature>
<dbReference type="OrthoDB" id="9810556at2"/>
<reference evidence="7 8" key="1">
    <citation type="submission" date="2018-06" db="EMBL/GenBank/DDBJ databases">
        <title>Draft Whole-Genome Sequence of the purple photosynthetic bacterium Rhodospeudomonas palustris XCP.</title>
        <authorList>
            <person name="Rayyan A."/>
            <person name="Meyer T.E."/>
            <person name="Kyndt J.A."/>
        </authorList>
    </citation>
    <scope>NUCLEOTIDE SEQUENCE [LARGE SCALE GENOMIC DNA]</scope>
    <source>
        <strain evidence="7 8">XCP</strain>
    </source>
</reference>
<dbReference type="RefSeq" id="WP_110786249.1">
    <property type="nucleotide sequence ID" value="NZ_QKQS01000016.1"/>
</dbReference>
<dbReference type="InterPro" id="IPR000620">
    <property type="entry name" value="EamA_dom"/>
</dbReference>
<dbReference type="InterPro" id="IPR037185">
    <property type="entry name" value="EmrE-like"/>
</dbReference>
<evidence type="ECO:0000313" key="7">
    <source>
        <dbReference type="EMBL" id="PZA11855.1"/>
    </source>
</evidence>
<dbReference type="Pfam" id="PF00892">
    <property type="entry name" value="EamA"/>
    <property type="match status" value="2"/>
</dbReference>
<accession>A0A323UGC2</accession>
<feature type="transmembrane region" description="Helical" evidence="5">
    <location>
        <begin position="155"/>
        <end position="174"/>
    </location>
</feature>
<dbReference type="EMBL" id="QKQS01000016">
    <property type="protein sequence ID" value="PZA11855.1"/>
    <property type="molecule type" value="Genomic_DNA"/>
</dbReference>
<sequence length="308" mass="32492">MSSAVHPIHPRDWALLIALSILWGASFFCVGVALKELPPFTIVFLRAAIAALVLLAIIWLRGIPMPRGVAGWLPFVGMACLNYVVPFSCLATGQTFISTGLASVLNATTPLFTVVVMAIAGEERLTAQRIVGVAVGVTGVAILRGVDLREVETGIGVVLCLCAALSYGLSALLARRRLTGFAPLTTATSQMVVATLITGVVAALLDQPWRLPVPSAPVILAVAALGTLSTALGYVLFFRIIARSGATNVMLVTLLIPVTAILLGTVVLHEHIGVRELIGGSVIASALLIIDGRAIAWLQAHRWRSEWL</sequence>
<name>A0A323UGC2_RHOPL</name>
<evidence type="ECO:0000256" key="5">
    <source>
        <dbReference type="SAM" id="Phobius"/>
    </source>
</evidence>
<evidence type="ECO:0000256" key="2">
    <source>
        <dbReference type="ARBA" id="ARBA00022692"/>
    </source>
</evidence>
<evidence type="ECO:0000313" key="8">
    <source>
        <dbReference type="Proteomes" id="UP000248134"/>
    </source>
</evidence>
<comment type="caution">
    <text evidence="7">The sequence shown here is derived from an EMBL/GenBank/DDBJ whole genome shotgun (WGS) entry which is preliminary data.</text>
</comment>
<feature type="domain" description="EamA" evidence="6">
    <location>
        <begin position="15"/>
        <end position="143"/>
    </location>
</feature>
<keyword evidence="3 5" id="KW-1133">Transmembrane helix</keyword>
<dbReference type="PANTHER" id="PTHR32322">
    <property type="entry name" value="INNER MEMBRANE TRANSPORTER"/>
    <property type="match status" value="1"/>
</dbReference>
<dbReference type="InterPro" id="IPR050638">
    <property type="entry name" value="AA-Vitamin_Transporters"/>
</dbReference>
<comment type="subcellular location">
    <subcellularLocation>
        <location evidence="1">Membrane</location>
        <topology evidence="1">Multi-pass membrane protein</topology>
    </subcellularLocation>
</comment>
<dbReference type="PANTHER" id="PTHR32322:SF9">
    <property type="entry name" value="AMINO-ACID METABOLITE EFFLUX PUMP-RELATED"/>
    <property type="match status" value="1"/>
</dbReference>
<protein>
    <submittedName>
        <fullName evidence="7">EamA family transporter</fullName>
    </submittedName>
</protein>
<dbReference type="GO" id="GO:0016020">
    <property type="term" value="C:membrane"/>
    <property type="evidence" value="ECO:0007669"/>
    <property type="project" value="UniProtKB-SubCell"/>
</dbReference>
<feature type="transmembrane region" description="Helical" evidence="5">
    <location>
        <begin position="72"/>
        <end position="93"/>
    </location>
</feature>
<keyword evidence="4 5" id="KW-0472">Membrane</keyword>
<feature type="transmembrane region" description="Helical" evidence="5">
    <location>
        <begin position="126"/>
        <end position="143"/>
    </location>
</feature>
<dbReference type="Proteomes" id="UP000248134">
    <property type="component" value="Unassembled WGS sequence"/>
</dbReference>
<proteinExistence type="predicted"/>
<feature type="transmembrane region" description="Helical" evidence="5">
    <location>
        <begin position="99"/>
        <end position="119"/>
    </location>
</feature>
<evidence type="ECO:0000256" key="1">
    <source>
        <dbReference type="ARBA" id="ARBA00004141"/>
    </source>
</evidence>
<feature type="transmembrane region" description="Helical" evidence="5">
    <location>
        <begin position="249"/>
        <end position="272"/>
    </location>
</feature>
<dbReference type="SUPFAM" id="SSF103481">
    <property type="entry name" value="Multidrug resistance efflux transporter EmrE"/>
    <property type="match status" value="2"/>
</dbReference>
<gene>
    <name evidence="7" type="ORF">DNX69_12205</name>
</gene>
<evidence type="ECO:0000259" key="6">
    <source>
        <dbReference type="Pfam" id="PF00892"/>
    </source>
</evidence>
<dbReference type="AlphaFoldDB" id="A0A323UGC2"/>
<feature type="transmembrane region" description="Helical" evidence="5">
    <location>
        <begin position="217"/>
        <end position="237"/>
    </location>
</feature>
<feature type="domain" description="EamA" evidence="6">
    <location>
        <begin position="155"/>
        <end position="290"/>
    </location>
</feature>
<evidence type="ECO:0000256" key="3">
    <source>
        <dbReference type="ARBA" id="ARBA00022989"/>
    </source>
</evidence>